<evidence type="ECO:0000313" key="4">
    <source>
        <dbReference type="Proteomes" id="UP000030106"/>
    </source>
</evidence>
<feature type="compositionally biased region" description="Low complexity" evidence="1">
    <location>
        <begin position="408"/>
        <end position="441"/>
    </location>
</feature>
<feature type="region of interest" description="Disordered" evidence="1">
    <location>
        <begin position="27"/>
        <end position="63"/>
    </location>
</feature>
<protein>
    <submittedName>
        <fullName evidence="3">Uncharacterized protein</fullName>
    </submittedName>
</protein>
<accession>A0A0A2VXL9</accession>
<evidence type="ECO:0000256" key="2">
    <source>
        <dbReference type="SAM" id="SignalP"/>
    </source>
</evidence>
<feature type="region of interest" description="Disordered" evidence="1">
    <location>
        <begin position="386"/>
        <end position="471"/>
    </location>
</feature>
<dbReference type="AlphaFoldDB" id="A0A0A2VXL9"/>
<dbReference type="STRING" id="1245745.A0A0A2VXL9"/>
<organism evidence="3 4">
    <name type="scientific">Beauveria bassiana D1-5</name>
    <dbReference type="NCBI Taxonomy" id="1245745"/>
    <lineage>
        <taxon>Eukaryota</taxon>
        <taxon>Fungi</taxon>
        <taxon>Dikarya</taxon>
        <taxon>Ascomycota</taxon>
        <taxon>Pezizomycotina</taxon>
        <taxon>Sordariomycetes</taxon>
        <taxon>Hypocreomycetidae</taxon>
        <taxon>Hypocreales</taxon>
        <taxon>Cordycipitaceae</taxon>
        <taxon>Beauveria</taxon>
    </lineage>
</organism>
<feature type="compositionally biased region" description="Low complexity" evidence="1">
    <location>
        <begin position="455"/>
        <end position="465"/>
    </location>
</feature>
<feature type="compositionally biased region" description="Pro residues" evidence="1">
    <location>
        <begin position="189"/>
        <end position="202"/>
    </location>
</feature>
<keyword evidence="2" id="KW-0732">Signal</keyword>
<feature type="region of interest" description="Disordered" evidence="1">
    <location>
        <begin position="179"/>
        <end position="217"/>
    </location>
</feature>
<gene>
    <name evidence="3" type="ORF">BBAD15_g3744</name>
</gene>
<sequence length="504" mass="49786">MQSLAIYALLASAASLVTAGPVQVRKAAGGRTNPNQLDELTPGSPNNPGGAAPPPELLPVDGSDTTISLIITPTFVGPGATRAPNPPVQDPSSGTGLPIPPMQPPLPGGSDPVQPLLPGGSDTIITTNITPTFIDPGATQPPGPPVEDPSSSTELPIPPEQPLLPGGSDTTITTIITPTFIDPGATQPPGLPPGPPPGPPVENPSSSAELPIPPEQPLLPGGSDTTITLIITPSFQGPGVTQAPMQPVVAPPIPPSQPSMPSAIETPGREDTPVQGKPPVPMITSPSMPFVAPPPTDGGIRISFITITSLAEGSASTVTVTEEGAAATHMVTVTTTVTVAPGVDPGTDGTAVAPSSSPTVIEATPNKDGNGVGVSVISIYSPGIPDPTAKPMPIPPPPADEVGKPAGESSEAAESSTAASTSTSSPADAPPETSTPDAAAPLESAVQGLPSVLDPTSTTAAQPAATVPPPLPINLSGVKLSTLLDLGNLNTPATPAAEATKVQA</sequence>
<proteinExistence type="predicted"/>
<feature type="signal peptide" evidence="2">
    <location>
        <begin position="1"/>
        <end position="19"/>
    </location>
</feature>
<feature type="region of interest" description="Disordered" evidence="1">
    <location>
        <begin position="75"/>
        <end position="111"/>
    </location>
</feature>
<comment type="caution">
    <text evidence="3">The sequence shown here is derived from an EMBL/GenBank/DDBJ whole genome shotgun (WGS) entry which is preliminary data.</text>
</comment>
<feature type="compositionally biased region" description="Pro residues" evidence="1">
    <location>
        <begin position="386"/>
        <end position="399"/>
    </location>
</feature>
<dbReference type="HOGENOM" id="CLU_532059_0_0_1"/>
<evidence type="ECO:0000313" key="3">
    <source>
        <dbReference type="EMBL" id="KGQ10920.1"/>
    </source>
</evidence>
<name>A0A0A2VXL9_BEABA</name>
<dbReference type="Proteomes" id="UP000030106">
    <property type="component" value="Unassembled WGS sequence"/>
</dbReference>
<dbReference type="OrthoDB" id="5154309at2759"/>
<feature type="region of interest" description="Disordered" evidence="1">
    <location>
        <begin position="129"/>
        <end position="166"/>
    </location>
</feature>
<feature type="chain" id="PRO_5002007326" evidence="2">
    <location>
        <begin position="20"/>
        <end position="504"/>
    </location>
</feature>
<feature type="region of interest" description="Disordered" evidence="1">
    <location>
        <begin position="342"/>
        <end position="372"/>
    </location>
</feature>
<reference evidence="3 4" key="1">
    <citation type="submission" date="2012-10" db="EMBL/GenBank/DDBJ databases">
        <title>Genome sequencing and analysis of entomopathogenic fungi Beauveria bassiana D1-5.</title>
        <authorList>
            <person name="Li Q."/>
            <person name="Wang L."/>
            <person name="Zhang Z."/>
            <person name="Wang Q."/>
            <person name="Ren J."/>
            <person name="Wang M."/>
            <person name="Xu W."/>
            <person name="Wang J."/>
            <person name="Lu Y."/>
            <person name="Du Q."/>
            <person name="Sun Z."/>
        </authorList>
    </citation>
    <scope>NUCLEOTIDE SEQUENCE [LARGE SCALE GENOMIC DNA]</scope>
    <source>
        <strain evidence="3 4">D1-5</strain>
    </source>
</reference>
<dbReference type="EMBL" id="ANFO01000262">
    <property type="protein sequence ID" value="KGQ10920.1"/>
    <property type="molecule type" value="Genomic_DNA"/>
</dbReference>
<feature type="compositionally biased region" description="Pro residues" evidence="1">
    <location>
        <begin position="98"/>
        <end position="107"/>
    </location>
</feature>
<evidence type="ECO:0000256" key="1">
    <source>
        <dbReference type="SAM" id="MobiDB-lite"/>
    </source>
</evidence>